<keyword evidence="2" id="KW-1185">Reference proteome</keyword>
<dbReference type="PANTHER" id="PTHR42057:SF2">
    <property type="entry name" value="F-BOX DOMAIN PROTEIN (AFU_ORTHOLOGUE AFUA_4G00200)-RELATED"/>
    <property type="match status" value="1"/>
</dbReference>
<gene>
    <name evidence="1" type="ORF">BDN70DRAFT_989880</name>
</gene>
<reference evidence="1" key="1">
    <citation type="submission" date="2020-11" db="EMBL/GenBank/DDBJ databases">
        <authorList>
            <consortium name="DOE Joint Genome Institute"/>
            <person name="Ahrendt S."/>
            <person name="Riley R."/>
            <person name="Andreopoulos W."/>
            <person name="Labutti K."/>
            <person name="Pangilinan J."/>
            <person name="Ruiz-Duenas F.J."/>
            <person name="Barrasa J.M."/>
            <person name="Sanchez-Garcia M."/>
            <person name="Camarero S."/>
            <person name="Miyauchi S."/>
            <person name="Serrano A."/>
            <person name="Linde D."/>
            <person name="Babiker R."/>
            <person name="Drula E."/>
            <person name="Ayuso-Fernandez I."/>
            <person name="Pacheco R."/>
            <person name="Padilla G."/>
            <person name="Ferreira P."/>
            <person name="Barriuso J."/>
            <person name="Kellner H."/>
            <person name="Castanera R."/>
            <person name="Alfaro M."/>
            <person name="Ramirez L."/>
            <person name="Pisabarro A.G."/>
            <person name="Kuo A."/>
            <person name="Tritt A."/>
            <person name="Lipzen A."/>
            <person name="He G."/>
            <person name="Yan M."/>
            <person name="Ng V."/>
            <person name="Cullen D."/>
            <person name="Martin F."/>
            <person name="Rosso M.-N."/>
            <person name="Henrissat B."/>
            <person name="Hibbett D."/>
            <person name="Martinez A.T."/>
            <person name="Grigoriev I.V."/>
        </authorList>
    </citation>
    <scope>NUCLEOTIDE SEQUENCE</scope>
    <source>
        <strain evidence="1">CIRM-BRFM 674</strain>
    </source>
</reference>
<dbReference type="AlphaFoldDB" id="A0A9P5ZCR2"/>
<protein>
    <recommendedName>
        <fullName evidence="3">F-box domain-containing protein</fullName>
    </recommendedName>
</protein>
<evidence type="ECO:0000313" key="2">
    <source>
        <dbReference type="Proteomes" id="UP000807469"/>
    </source>
</evidence>
<name>A0A9P5ZCR2_9AGAR</name>
<dbReference type="OrthoDB" id="3030848at2759"/>
<comment type="caution">
    <text evidence="1">The sequence shown here is derived from an EMBL/GenBank/DDBJ whole genome shotgun (WGS) entry which is preliminary data.</text>
</comment>
<proteinExistence type="predicted"/>
<dbReference type="EMBL" id="MU155147">
    <property type="protein sequence ID" value="KAF9484094.1"/>
    <property type="molecule type" value="Genomic_DNA"/>
</dbReference>
<evidence type="ECO:0000313" key="1">
    <source>
        <dbReference type="EMBL" id="KAF9484094.1"/>
    </source>
</evidence>
<dbReference type="Proteomes" id="UP000807469">
    <property type="component" value="Unassembled WGS sequence"/>
</dbReference>
<dbReference type="PANTHER" id="PTHR42057">
    <property type="entry name" value="F-BOX DOMAIN PROTEIN (AFU_ORTHOLOGUE AFUA_4G00200)"/>
    <property type="match status" value="1"/>
</dbReference>
<accession>A0A9P5ZCR2</accession>
<evidence type="ECO:0008006" key="3">
    <source>
        <dbReference type="Google" id="ProtNLM"/>
    </source>
</evidence>
<sequence length="390" mass="44794">MQTLPTELKGVIAEHLQKGTRPKKNLSAFRLVSKDFAYAAAPSLFRSLKLSRHIESHKSIANVLDNRPNFVNYVKNFSVVVSTLRHSHHRDSIENSTSIISRLNLFSALETMCLRFPDDFDDEDGYQSEVQKLQNMIFEELANLSPKLNALRKLEIHGLITQPNKGLRNAGFRSFLRDIADLHIGVVSHVETREELVRNTAYREFWDKDIVPFLTAPTDLTSFTLISDFRDGIIGPNYAVWDSMNWPKLRTLVVQGFIFNDKDASLAINGLEAFILRHTSLTYLNLKDCLLNVNIPQVPKIRTWVDVFTGFQDGLVNLQKFTTYPHPRRPHCAKNDQYGVSYIHPCTQLGYSASFEKHEGPNPDEAFRDMTALETLMRRCRVRRQKMISR</sequence>
<organism evidence="1 2">
    <name type="scientific">Pholiota conissans</name>
    <dbReference type="NCBI Taxonomy" id="109636"/>
    <lineage>
        <taxon>Eukaryota</taxon>
        <taxon>Fungi</taxon>
        <taxon>Dikarya</taxon>
        <taxon>Basidiomycota</taxon>
        <taxon>Agaricomycotina</taxon>
        <taxon>Agaricomycetes</taxon>
        <taxon>Agaricomycetidae</taxon>
        <taxon>Agaricales</taxon>
        <taxon>Agaricineae</taxon>
        <taxon>Strophariaceae</taxon>
        <taxon>Pholiota</taxon>
    </lineage>
</organism>